<sequence length="232" mass="24763">MSYSAKNIIVGAGVLYIGKTAGVEYDETEIAKSPNTLASDVNANTFTDPSKVDDTKWRHVGYTSEGAEMSFEPDYGEVQVDQLLDVAKIFKQGQRVMLNTTFTEATLENFLVAIGGKDGDKVSNTANGAQETVYLNGGALGYSPVERSVLVVGPGPDSKTAAGGVAAGKKVERLYIAYRALSMETVTLGVRRNEATVFPVSFRLLPSSDSANNAPDGNQTYGKVIDRVYGQV</sequence>
<reference evidence="1" key="1">
    <citation type="submission" date="2020-05" db="EMBL/GenBank/DDBJ databases">
        <authorList>
            <person name="Chiriac C."/>
            <person name="Salcher M."/>
            <person name="Ghai R."/>
            <person name="Kavagutti S V."/>
        </authorList>
    </citation>
    <scope>NUCLEOTIDE SEQUENCE</scope>
</reference>
<gene>
    <name evidence="1" type="ORF">UFOVP359_62</name>
</gene>
<organism evidence="1">
    <name type="scientific">uncultured Caudovirales phage</name>
    <dbReference type="NCBI Taxonomy" id="2100421"/>
    <lineage>
        <taxon>Viruses</taxon>
        <taxon>Duplodnaviria</taxon>
        <taxon>Heunggongvirae</taxon>
        <taxon>Uroviricota</taxon>
        <taxon>Caudoviricetes</taxon>
        <taxon>Peduoviridae</taxon>
        <taxon>Maltschvirus</taxon>
        <taxon>Maltschvirus maltsch</taxon>
    </lineage>
</organism>
<evidence type="ECO:0008006" key="2">
    <source>
        <dbReference type="Google" id="ProtNLM"/>
    </source>
</evidence>
<proteinExistence type="predicted"/>
<protein>
    <recommendedName>
        <fullName evidence="2">Major tail protein</fullName>
    </recommendedName>
</protein>
<dbReference type="EMBL" id="LR798295">
    <property type="protein sequence ID" value="CAB5221774.1"/>
    <property type="molecule type" value="Genomic_DNA"/>
</dbReference>
<name>A0A6J7X0D8_9CAUD</name>
<evidence type="ECO:0000313" key="1">
    <source>
        <dbReference type="EMBL" id="CAB5221774.1"/>
    </source>
</evidence>
<accession>A0A6J7X0D8</accession>